<accession>A0A9X7B013</accession>
<evidence type="ECO:0000256" key="1">
    <source>
        <dbReference type="SAM" id="SignalP"/>
    </source>
</evidence>
<dbReference type="AlphaFoldDB" id="A0A9X7B013"/>
<evidence type="ECO:0000313" key="3">
    <source>
        <dbReference type="Proteomes" id="UP000225910"/>
    </source>
</evidence>
<organism evidence="2 3">
    <name type="scientific">Bacillus thuringiensis</name>
    <dbReference type="NCBI Taxonomy" id="1428"/>
    <lineage>
        <taxon>Bacteria</taxon>
        <taxon>Bacillati</taxon>
        <taxon>Bacillota</taxon>
        <taxon>Bacilli</taxon>
        <taxon>Bacillales</taxon>
        <taxon>Bacillaceae</taxon>
        <taxon>Bacillus</taxon>
        <taxon>Bacillus cereus group</taxon>
    </lineage>
</organism>
<gene>
    <name evidence="2" type="ORF">COK81_14810</name>
</gene>
<reference evidence="2 3" key="1">
    <citation type="submission" date="2017-09" db="EMBL/GenBank/DDBJ databases">
        <title>Large-scale bioinformatics analysis of Bacillus genomes uncovers conserved roles of natural products in bacterial physiology.</title>
        <authorList>
            <consortium name="Agbiome Team Llc"/>
            <person name="Bleich R.M."/>
            <person name="Grubbs K.J."/>
            <person name="Santa Maria K.C."/>
            <person name="Allen S.E."/>
            <person name="Farag S."/>
            <person name="Shank E.A."/>
            <person name="Bowers A."/>
        </authorList>
    </citation>
    <scope>NUCLEOTIDE SEQUENCE [LARGE SCALE GENOMIC DNA]</scope>
    <source>
        <strain evidence="2 3">AFS064137</strain>
    </source>
</reference>
<protein>
    <submittedName>
        <fullName evidence="2">Phr family secreted Rap phosphatase inhibitor</fullName>
    </submittedName>
</protein>
<dbReference type="EMBL" id="NVCU01000111">
    <property type="protein sequence ID" value="PFT92073.1"/>
    <property type="molecule type" value="Genomic_DNA"/>
</dbReference>
<name>A0A9X7B013_BACTU</name>
<feature type="chain" id="PRO_5040820551" evidence="1">
    <location>
        <begin position="19"/>
        <end position="45"/>
    </location>
</feature>
<evidence type="ECO:0000313" key="2">
    <source>
        <dbReference type="EMBL" id="PFT92073.1"/>
    </source>
</evidence>
<sequence length="45" mass="4895">MKKMKIILMGIMTMGIMALGLHSPMTENSQQAKYTTVSYADGNTG</sequence>
<feature type="signal peptide" evidence="1">
    <location>
        <begin position="1"/>
        <end position="18"/>
    </location>
</feature>
<proteinExistence type="predicted"/>
<dbReference type="Proteomes" id="UP000225910">
    <property type="component" value="Unassembled WGS sequence"/>
</dbReference>
<comment type="caution">
    <text evidence="2">The sequence shown here is derived from an EMBL/GenBank/DDBJ whole genome shotgun (WGS) entry which is preliminary data.</text>
</comment>
<keyword evidence="1" id="KW-0732">Signal</keyword>
<dbReference type="RefSeq" id="WP_086413261.1">
    <property type="nucleotide sequence ID" value="NZ_CP021437.1"/>
</dbReference>